<reference evidence="5 6" key="1">
    <citation type="journal article" date="2021" name="Sci. Rep.">
        <title>The genome of the diatom Chaetoceros tenuissimus carries an ancient integrated fragment of an extant virus.</title>
        <authorList>
            <person name="Hongo Y."/>
            <person name="Kimura K."/>
            <person name="Takaki Y."/>
            <person name="Yoshida Y."/>
            <person name="Baba S."/>
            <person name="Kobayashi G."/>
            <person name="Nagasaki K."/>
            <person name="Hano T."/>
            <person name="Tomaru Y."/>
        </authorList>
    </citation>
    <scope>NUCLEOTIDE SEQUENCE [LARGE SCALE GENOMIC DNA]</scope>
    <source>
        <strain evidence="5 6">NIES-3715</strain>
    </source>
</reference>
<dbReference type="AlphaFoldDB" id="A0AAD3HEE8"/>
<evidence type="ECO:0000256" key="2">
    <source>
        <dbReference type="ARBA" id="ARBA00022679"/>
    </source>
</evidence>
<accession>A0AAD3HEE8</accession>
<protein>
    <recommendedName>
        <fullName evidence="3">Putative gamma-glutamylcyclotransferase</fullName>
    </recommendedName>
</protein>
<dbReference type="SUPFAM" id="SSF110857">
    <property type="entry name" value="Gamma-glutamyl cyclotransferase-like"/>
    <property type="match status" value="1"/>
</dbReference>
<evidence type="ECO:0000256" key="3">
    <source>
        <dbReference type="ARBA" id="ARBA00030602"/>
    </source>
</evidence>
<organism evidence="5 6">
    <name type="scientific">Chaetoceros tenuissimus</name>
    <dbReference type="NCBI Taxonomy" id="426638"/>
    <lineage>
        <taxon>Eukaryota</taxon>
        <taxon>Sar</taxon>
        <taxon>Stramenopiles</taxon>
        <taxon>Ochrophyta</taxon>
        <taxon>Bacillariophyta</taxon>
        <taxon>Coscinodiscophyceae</taxon>
        <taxon>Chaetocerotophycidae</taxon>
        <taxon>Chaetocerotales</taxon>
        <taxon>Chaetocerotaceae</taxon>
        <taxon>Chaetoceros</taxon>
    </lineage>
</organism>
<dbReference type="InterPro" id="IPR036568">
    <property type="entry name" value="GGCT-like_sf"/>
</dbReference>
<dbReference type="GO" id="GO:0016740">
    <property type="term" value="F:transferase activity"/>
    <property type="evidence" value="ECO:0007669"/>
    <property type="project" value="UniProtKB-KW"/>
</dbReference>
<dbReference type="Gene3D" id="3.10.490.10">
    <property type="entry name" value="Gamma-glutamyl cyclotransferase-like"/>
    <property type="match status" value="1"/>
</dbReference>
<keyword evidence="2" id="KW-0808">Transferase</keyword>
<dbReference type="CDD" id="cd06661">
    <property type="entry name" value="GGCT_like"/>
    <property type="match status" value="1"/>
</dbReference>
<proteinExistence type="inferred from homology"/>
<dbReference type="Pfam" id="PF06094">
    <property type="entry name" value="GGACT"/>
    <property type="match status" value="1"/>
</dbReference>
<evidence type="ECO:0000313" key="5">
    <source>
        <dbReference type="EMBL" id="GFH60827.1"/>
    </source>
</evidence>
<feature type="domain" description="Gamma-glutamylcyclotransferase AIG2-like" evidence="4">
    <location>
        <begin position="15"/>
        <end position="151"/>
    </location>
</feature>
<comment type="similarity">
    <text evidence="1">Belongs to the gamma-glutamylcyclotransferase family.</text>
</comment>
<dbReference type="Proteomes" id="UP001054902">
    <property type="component" value="Unassembled WGS sequence"/>
</dbReference>
<name>A0AAD3HEE8_9STRA</name>
<comment type="caution">
    <text evidence="5">The sequence shown here is derived from an EMBL/GenBank/DDBJ whole genome shotgun (WGS) entry which is preliminary data.</text>
</comment>
<dbReference type="InterPro" id="IPR013024">
    <property type="entry name" value="GGCT-like"/>
</dbReference>
<evidence type="ECO:0000313" key="6">
    <source>
        <dbReference type="Proteomes" id="UP001054902"/>
    </source>
</evidence>
<evidence type="ECO:0000256" key="1">
    <source>
        <dbReference type="ARBA" id="ARBA00008861"/>
    </source>
</evidence>
<dbReference type="PANTHER" id="PTHR31544">
    <property type="entry name" value="AIG2-LIKE PROTEIN D"/>
    <property type="match status" value="1"/>
</dbReference>
<gene>
    <name evidence="5" type="ORF">CTEN210_17303</name>
</gene>
<evidence type="ECO:0000259" key="4">
    <source>
        <dbReference type="Pfam" id="PF06094"/>
    </source>
</evidence>
<dbReference type="InterPro" id="IPR045038">
    <property type="entry name" value="AIG2-like"/>
</dbReference>
<sequence>MIVSPLNQIKATSSCFVYGTLMSEHVVSTLIGREPTFHKPAFLPPNKYSRHPVIGQRYPGVIETGCNDTENFLETCPSLEQLQSCSVEGMLITGLSDNEMKIFDYFEDEGVDYIRKNTPIFLKNGDEIKKVETQVYIWNAGNDLLDLERSWDFHHFQSENLSNYIKYVVKPCRMDLDRLGL</sequence>
<keyword evidence="6" id="KW-1185">Reference proteome</keyword>
<dbReference type="EMBL" id="BLLK01000069">
    <property type="protein sequence ID" value="GFH60827.1"/>
    <property type="molecule type" value="Genomic_DNA"/>
</dbReference>
<dbReference type="PANTHER" id="PTHR31544:SF2">
    <property type="entry name" value="AIG2-LIKE PROTEIN D"/>
    <property type="match status" value="1"/>
</dbReference>
<dbReference type="InterPro" id="IPR009288">
    <property type="entry name" value="AIG2-like_dom"/>
</dbReference>